<keyword evidence="2" id="KW-1133">Transmembrane helix</keyword>
<feature type="region of interest" description="Disordered" evidence="1">
    <location>
        <begin position="228"/>
        <end position="352"/>
    </location>
</feature>
<protein>
    <submittedName>
        <fullName evidence="3">Uncharacterized protein</fullName>
    </submittedName>
</protein>
<evidence type="ECO:0000256" key="2">
    <source>
        <dbReference type="SAM" id="Phobius"/>
    </source>
</evidence>
<keyword evidence="2" id="KW-0812">Transmembrane</keyword>
<feature type="transmembrane region" description="Helical" evidence="2">
    <location>
        <begin position="81"/>
        <end position="103"/>
    </location>
</feature>
<evidence type="ECO:0000256" key="1">
    <source>
        <dbReference type="SAM" id="MobiDB-lite"/>
    </source>
</evidence>
<dbReference type="EMBL" id="JAAAJA010000251">
    <property type="protein sequence ID" value="KAG0257639.1"/>
    <property type="molecule type" value="Genomic_DNA"/>
</dbReference>
<name>A0A9P6PZY5_9FUNG</name>
<sequence length="473" mass="51957">MARQPILHAFFHSVASLGYIPFALTSVLLSSSSPYVSIPPIGIILVAFVPPLTMFPLLCFSYRYLERFAVVSLTVQRSRTYIMLAGSGLCFLVAAHLMMIHMLGDGSNTPYNRINQSVVPTTQPSQPPVNTLGPSIARADVWNTVQAHPGLEPMVIPEYLRAVLQNSGPWSPPSIMEGQQDHTIEKHGPGSECNAPASKRKCAIEDRPLFKSLVPSHLLDPSKMYELEDSYQEQDPQQRQGRDKTSKQTSLSVIQHGVQSVEDKPISDTPISATVVSSSPSSSAPPEDSQDELDSTPPTLPSLDPLSIAPLHSPIPVPSDPPLNPPSDPLSSSSPNKDSIPSPDSNPNAFFHHHPNSTMDSSLANLHWMLYIASQGFLMFLLVLLFLGVLILTEYVLDREDEDFVQLKYLYWSRIIGIAVATIVSATHGSFLSSYVLLDGVSDWIAKAAVCAICFYWLNMTWIMTYMTGPLPY</sequence>
<feature type="compositionally biased region" description="Pro residues" evidence="1">
    <location>
        <begin position="313"/>
        <end position="328"/>
    </location>
</feature>
<accession>A0A9P6PZY5</accession>
<keyword evidence="2" id="KW-0472">Membrane</keyword>
<feature type="compositionally biased region" description="Low complexity" evidence="1">
    <location>
        <begin position="295"/>
        <end position="307"/>
    </location>
</feature>
<evidence type="ECO:0000313" key="4">
    <source>
        <dbReference type="Proteomes" id="UP000726737"/>
    </source>
</evidence>
<feature type="transmembrane region" description="Helical" evidence="2">
    <location>
        <begin position="444"/>
        <end position="467"/>
    </location>
</feature>
<feature type="compositionally biased region" description="Low complexity" evidence="1">
    <location>
        <begin position="329"/>
        <end position="348"/>
    </location>
</feature>
<feature type="transmembrane region" description="Helical" evidence="2">
    <location>
        <begin position="7"/>
        <end position="29"/>
    </location>
</feature>
<feature type="transmembrane region" description="Helical" evidence="2">
    <location>
        <begin position="368"/>
        <end position="397"/>
    </location>
</feature>
<feature type="transmembrane region" description="Helical" evidence="2">
    <location>
        <begin position="409"/>
        <end position="432"/>
    </location>
</feature>
<dbReference type="Proteomes" id="UP000726737">
    <property type="component" value="Unassembled WGS sequence"/>
</dbReference>
<dbReference type="OrthoDB" id="2440866at2759"/>
<comment type="caution">
    <text evidence="3">The sequence shown here is derived from an EMBL/GenBank/DDBJ whole genome shotgun (WGS) entry which is preliminary data.</text>
</comment>
<keyword evidence="4" id="KW-1185">Reference proteome</keyword>
<organism evidence="3 4">
    <name type="scientific">Mortierella polycephala</name>
    <dbReference type="NCBI Taxonomy" id="41804"/>
    <lineage>
        <taxon>Eukaryota</taxon>
        <taxon>Fungi</taxon>
        <taxon>Fungi incertae sedis</taxon>
        <taxon>Mucoromycota</taxon>
        <taxon>Mortierellomycotina</taxon>
        <taxon>Mortierellomycetes</taxon>
        <taxon>Mortierellales</taxon>
        <taxon>Mortierellaceae</taxon>
        <taxon>Mortierella</taxon>
    </lineage>
</organism>
<dbReference type="AlphaFoldDB" id="A0A9P6PZY5"/>
<evidence type="ECO:0000313" key="3">
    <source>
        <dbReference type="EMBL" id="KAG0257639.1"/>
    </source>
</evidence>
<feature type="transmembrane region" description="Helical" evidence="2">
    <location>
        <begin position="41"/>
        <end position="60"/>
    </location>
</feature>
<feature type="region of interest" description="Disordered" evidence="1">
    <location>
        <begin position="171"/>
        <end position="199"/>
    </location>
</feature>
<reference evidence="3" key="1">
    <citation type="journal article" date="2020" name="Fungal Divers.">
        <title>Resolving the Mortierellaceae phylogeny through synthesis of multi-gene phylogenetics and phylogenomics.</title>
        <authorList>
            <person name="Vandepol N."/>
            <person name="Liber J."/>
            <person name="Desiro A."/>
            <person name="Na H."/>
            <person name="Kennedy M."/>
            <person name="Barry K."/>
            <person name="Grigoriev I.V."/>
            <person name="Miller A.N."/>
            <person name="O'Donnell K."/>
            <person name="Stajich J.E."/>
            <person name="Bonito G."/>
        </authorList>
    </citation>
    <scope>NUCLEOTIDE SEQUENCE</scope>
    <source>
        <strain evidence="3">KOD948</strain>
    </source>
</reference>
<gene>
    <name evidence="3" type="ORF">BG011_003854</name>
</gene>
<proteinExistence type="predicted"/>
<feature type="compositionally biased region" description="Low complexity" evidence="1">
    <location>
        <begin position="269"/>
        <end position="286"/>
    </location>
</feature>
<feature type="compositionally biased region" description="Basic and acidic residues" evidence="1">
    <location>
        <begin position="179"/>
        <end position="189"/>
    </location>
</feature>